<keyword evidence="1" id="KW-0560">Oxidoreductase</keyword>
<evidence type="ECO:0000313" key="1">
    <source>
        <dbReference type="EMBL" id="SUA25238.1"/>
    </source>
</evidence>
<accession>A0A378W2P0</accession>
<dbReference type="GO" id="GO:0004073">
    <property type="term" value="F:aspartate-semialdehyde dehydrogenase activity"/>
    <property type="evidence" value="ECO:0007669"/>
    <property type="project" value="UniProtKB-EC"/>
</dbReference>
<organism evidence="1">
    <name type="scientific">Neisseria gonorrhoeae</name>
    <dbReference type="NCBI Taxonomy" id="485"/>
    <lineage>
        <taxon>Bacteria</taxon>
        <taxon>Pseudomonadati</taxon>
        <taxon>Pseudomonadota</taxon>
        <taxon>Betaproteobacteria</taxon>
        <taxon>Neisseriales</taxon>
        <taxon>Neisseriaceae</taxon>
        <taxon>Neisseria</taxon>
    </lineage>
</organism>
<gene>
    <name evidence="1" type="primary">asd1</name>
    <name evidence="1" type="ORF">NCTC11421_03254</name>
</gene>
<name>A0A378W2P0_NEIGO</name>
<dbReference type="Gene3D" id="3.40.50.720">
    <property type="entry name" value="NAD(P)-binding Rossmann-like Domain"/>
    <property type="match status" value="1"/>
</dbReference>
<sequence length="34" mass="3723">MGGEYISAFTVGDQLLWGAAEPMRRVLRIVLGCL</sequence>
<proteinExistence type="predicted"/>
<dbReference type="EMBL" id="UGRI01000001">
    <property type="protein sequence ID" value="SUA25238.1"/>
    <property type="molecule type" value="Genomic_DNA"/>
</dbReference>
<protein>
    <submittedName>
        <fullName evidence="1">Aspartate-semialdehyde dehydrogenase</fullName>
        <ecNumber evidence="1">1.2.1.11</ecNumber>
    </submittedName>
</protein>
<dbReference type="EC" id="1.2.1.11" evidence="1"/>
<dbReference type="AlphaFoldDB" id="A0A378W2P0"/>
<reference evidence="1" key="1">
    <citation type="submission" date="2018-06" db="EMBL/GenBank/DDBJ databases">
        <authorList>
            <consortium name="Pathogen Informatics"/>
            <person name="Doyle S."/>
        </authorList>
    </citation>
    <scope>NUCLEOTIDE SEQUENCE [LARGE SCALE GENOMIC DNA]</scope>
    <source>
        <strain evidence="1">NCTC11421</strain>
    </source>
</reference>